<gene>
    <name evidence="13" type="ORF">BjapCC829_49625</name>
</gene>
<keyword evidence="13" id="KW-0614">Plasmid</keyword>
<dbReference type="Gene3D" id="1.20.58.360">
    <property type="entry name" value="Shigella T3SS effector IpaH defines"/>
    <property type="match status" value="1"/>
</dbReference>
<dbReference type="PANTHER" id="PTHR47114:SF2">
    <property type="entry name" value="OLIGODENDROCYTE-MYELIN GLYCOPROTEIN"/>
    <property type="match status" value="1"/>
</dbReference>
<dbReference type="InterPro" id="IPR029487">
    <property type="entry name" value="NEL_dom"/>
</dbReference>
<keyword evidence="10 11" id="KW-1035">Host cytoplasm</keyword>
<comment type="similarity">
    <text evidence="3 11">Belongs to the LRR-containing bacterial E3 ligase family.</text>
</comment>
<dbReference type="SMART" id="SM00364">
    <property type="entry name" value="LRR_BAC"/>
    <property type="match status" value="3"/>
</dbReference>
<dbReference type="PROSITE" id="PS52053">
    <property type="entry name" value="NEL"/>
    <property type="match status" value="1"/>
</dbReference>
<keyword evidence="5" id="KW-0433">Leucine-rich repeat</keyword>
<sequence length="414" mass="45792">MTSLPDSLPATLRQLDASGNQLTSLPAAFPPGLRQLNLSGNQLTGLTDALPETLQDLDLRNNRLTSLPETLPTQLGSACRVRLENNPLPERVRTNLASTMSSPAYDGPQIFFSMGGEVAQGRARSLRHAVAAWLPNDPKTTAVWRAFAEEPGAREYGRFLDRLLDTVNSRDPGFSSRVADDLRQAAIRPGLRAQYFEAAAGASTNCEDRITLAWNGMQTARLNADVEEGAFDERLDKLVEQGRVTFRLEVLDGIARDKVRSLQFVDEIEVYLAYQVKLRDRLDLKHIAPGMRFFGAAGVNENDLATAEAVVRSKEAAEFADYLATRWQPWDTVLRRIAPESHAEMQDRLVNAMGEEFDSRLTKRLADVDLKGDADAERQLGAEIRDEIAREIKGELTRRVLGDHGLTLTLGPGT</sequence>
<organism evidence="13 14">
    <name type="scientific">Bradyrhizobium barranii</name>
    <dbReference type="NCBI Taxonomy" id="2992140"/>
    <lineage>
        <taxon>Bacteria</taxon>
        <taxon>Pseudomonadati</taxon>
        <taxon>Pseudomonadota</taxon>
        <taxon>Alphaproteobacteria</taxon>
        <taxon>Hyphomicrobiales</taxon>
        <taxon>Nitrobacteraceae</taxon>
        <taxon>Bradyrhizobium</taxon>
    </lineage>
</organism>
<comment type="PTM">
    <text evidence="11">Ubiquitinated in the presence of host E1 ubiquitin-activating enzyme, E2 ubiquitin-conjugating enzyme and ubiquitin.</text>
</comment>
<dbReference type="Pfam" id="PF14496">
    <property type="entry name" value="NEL"/>
    <property type="match status" value="1"/>
</dbReference>
<evidence type="ECO:0000256" key="4">
    <source>
        <dbReference type="ARBA" id="ARBA00022525"/>
    </source>
</evidence>
<evidence type="ECO:0000256" key="6">
    <source>
        <dbReference type="ARBA" id="ARBA00022679"/>
    </source>
</evidence>
<dbReference type="InterPro" id="IPR051071">
    <property type="entry name" value="LRR-bact_E3_ubiq_ligases"/>
</dbReference>
<dbReference type="Pfam" id="PF00560">
    <property type="entry name" value="LRR_1"/>
    <property type="match status" value="2"/>
</dbReference>
<keyword evidence="4 11" id="KW-0964">Secreted</keyword>
<evidence type="ECO:0000313" key="13">
    <source>
        <dbReference type="EMBL" id="UFW92012.1"/>
    </source>
</evidence>
<keyword evidence="9 11" id="KW-0832">Ubl conjugation</keyword>
<evidence type="ECO:0000259" key="12">
    <source>
        <dbReference type="PROSITE" id="PS52053"/>
    </source>
</evidence>
<evidence type="ECO:0000256" key="7">
    <source>
        <dbReference type="ARBA" id="ARBA00022737"/>
    </source>
</evidence>
<proteinExistence type="inferred from homology"/>
<dbReference type="Gene3D" id="1.20.1270.130">
    <property type="entry name" value="Shigella T3SS effector IpaH domain"/>
    <property type="match status" value="1"/>
</dbReference>
<dbReference type="PANTHER" id="PTHR47114">
    <property type="match status" value="1"/>
</dbReference>
<comment type="subcellular location">
    <subcellularLocation>
        <location evidence="1">Host cytoplasm</location>
    </subcellularLocation>
    <subcellularLocation>
        <location evidence="2">Secreted</location>
    </subcellularLocation>
</comment>
<reference evidence="13" key="1">
    <citation type="submission" date="2021-11" db="EMBL/GenBank/DDBJ databases">
        <title>Australian commercial rhizobial inoculants.</title>
        <authorList>
            <person name="Kohlmeier M.G."/>
            <person name="O'Hara G.W."/>
            <person name="Colombi E."/>
            <person name="Ramsay J.P."/>
            <person name="Terpolilli J."/>
        </authorList>
    </citation>
    <scope>NUCLEOTIDE SEQUENCE</scope>
    <source>
        <strain evidence="13">CC829</strain>
        <plasmid evidence="13">pCC829_2</plasmid>
    </source>
</reference>
<dbReference type="RefSeq" id="WP_231145834.1">
    <property type="nucleotide sequence ID" value="NZ_CP088102.1"/>
</dbReference>
<keyword evidence="8 11" id="KW-0833">Ubl conjugation pathway</keyword>
<protein>
    <submittedName>
        <fullName evidence="13">E3 ubiquitin--protein ligase</fullName>
    </submittedName>
</protein>
<dbReference type="EMBL" id="CP088102">
    <property type="protein sequence ID" value="UFW92012.1"/>
    <property type="molecule type" value="Genomic_DNA"/>
</dbReference>
<evidence type="ECO:0000256" key="10">
    <source>
        <dbReference type="ARBA" id="ARBA00023200"/>
    </source>
</evidence>
<dbReference type="InterPro" id="IPR001611">
    <property type="entry name" value="Leu-rich_rpt"/>
</dbReference>
<name>A0ABY3R159_9BRAD</name>
<accession>A0ABY3R159</accession>
<keyword evidence="14" id="KW-1185">Reference proteome</keyword>
<dbReference type="Proteomes" id="UP001430990">
    <property type="component" value="Plasmid pCC829_2"/>
</dbReference>
<evidence type="ECO:0000256" key="11">
    <source>
        <dbReference type="PROSITE-ProRule" id="PRU01398"/>
    </source>
</evidence>
<evidence type="ECO:0000256" key="3">
    <source>
        <dbReference type="ARBA" id="ARBA00009868"/>
    </source>
</evidence>
<keyword evidence="6 11" id="KW-0808">Transferase</keyword>
<dbReference type="PROSITE" id="PS51450">
    <property type="entry name" value="LRR"/>
    <property type="match status" value="1"/>
</dbReference>
<dbReference type="Gene3D" id="1.20.58.90">
    <property type="match status" value="1"/>
</dbReference>
<evidence type="ECO:0000256" key="5">
    <source>
        <dbReference type="ARBA" id="ARBA00022614"/>
    </source>
</evidence>
<keyword evidence="7" id="KW-0677">Repeat</keyword>
<dbReference type="SUPFAM" id="SSF52058">
    <property type="entry name" value="L domain-like"/>
    <property type="match status" value="1"/>
</dbReference>
<evidence type="ECO:0000313" key="14">
    <source>
        <dbReference type="Proteomes" id="UP001430990"/>
    </source>
</evidence>
<evidence type="ECO:0000256" key="8">
    <source>
        <dbReference type="ARBA" id="ARBA00022786"/>
    </source>
</evidence>
<geneLocation type="plasmid" evidence="13 14">
    <name>pCC829_2</name>
</geneLocation>
<evidence type="ECO:0000256" key="9">
    <source>
        <dbReference type="ARBA" id="ARBA00022843"/>
    </source>
</evidence>
<feature type="active site" description="Glycyl thioester intermediate" evidence="11">
    <location>
        <position position="206"/>
    </location>
</feature>
<evidence type="ECO:0000256" key="1">
    <source>
        <dbReference type="ARBA" id="ARBA00004192"/>
    </source>
</evidence>
<feature type="domain" description="NEL" evidence="12">
    <location>
        <begin position="125"/>
        <end position="414"/>
    </location>
</feature>
<dbReference type="Gene3D" id="3.80.10.10">
    <property type="entry name" value="Ribonuclease Inhibitor"/>
    <property type="match status" value="1"/>
</dbReference>
<dbReference type="InterPro" id="IPR032675">
    <property type="entry name" value="LRR_dom_sf"/>
</dbReference>
<evidence type="ECO:0000256" key="2">
    <source>
        <dbReference type="ARBA" id="ARBA00004613"/>
    </source>
</evidence>